<feature type="region of interest" description="Disordered" evidence="6">
    <location>
        <begin position="215"/>
        <end position="254"/>
    </location>
</feature>
<reference evidence="9" key="1">
    <citation type="submission" date="2025-08" db="UniProtKB">
        <authorList>
            <consortium name="RefSeq"/>
        </authorList>
    </citation>
    <scope>IDENTIFICATION</scope>
    <source>
        <tissue evidence="9">Ear skin</tissue>
    </source>
</reference>
<dbReference type="InterPro" id="IPR011009">
    <property type="entry name" value="Kinase-like_dom_sf"/>
</dbReference>
<dbReference type="Proteomes" id="UP000694856">
    <property type="component" value="Chromosome X"/>
</dbReference>
<accession>A0A8B8SNX4</accession>
<dbReference type="GO" id="GO:0008349">
    <property type="term" value="F:MAP kinase kinase kinase kinase activity"/>
    <property type="evidence" value="ECO:0007669"/>
    <property type="project" value="TreeGrafter"/>
</dbReference>
<dbReference type="AlphaFoldDB" id="A0A8B8SNX4"/>
<dbReference type="PANTHER" id="PTHR48012:SF15">
    <property type="entry name" value="MITOGEN-ACTIVATED PROTEIN KINASE KINASE KINASE KINASE 1"/>
    <property type="match status" value="1"/>
</dbReference>
<dbReference type="GeneID" id="102518742"/>
<dbReference type="InterPro" id="IPR050629">
    <property type="entry name" value="STE20/SPS1-PAK"/>
</dbReference>
<evidence type="ECO:0000256" key="6">
    <source>
        <dbReference type="SAM" id="MobiDB-lite"/>
    </source>
</evidence>
<dbReference type="Pfam" id="PF00069">
    <property type="entry name" value="Pkinase"/>
    <property type="match status" value="1"/>
</dbReference>
<keyword evidence="4" id="KW-0418">Kinase</keyword>
<organism evidence="8 9">
    <name type="scientific">Camelus ferus</name>
    <name type="common">Wild bactrian camel</name>
    <name type="synonym">Camelus bactrianus ferus</name>
    <dbReference type="NCBI Taxonomy" id="419612"/>
    <lineage>
        <taxon>Eukaryota</taxon>
        <taxon>Metazoa</taxon>
        <taxon>Chordata</taxon>
        <taxon>Craniata</taxon>
        <taxon>Vertebrata</taxon>
        <taxon>Euteleostomi</taxon>
        <taxon>Mammalia</taxon>
        <taxon>Eutheria</taxon>
        <taxon>Laurasiatheria</taxon>
        <taxon>Artiodactyla</taxon>
        <taxon>Tylopoda</taxon>
        <taxon>Camelidae</taxon>
        <taxon>Camelus</taxon>
    </lineage>
</organism>
<evidence type="ECO:0000256" key="5">
    <source>
        <dbReference type="ARBA" id="ARBA00022840"/>
    </source>
</evidence>
<evidence type="ECO:0000313" key="8">
    <source>
        <dbReference type="Proteomes" id="UP000694856"/>
    </source>
</evidence>
<keyword evidence="2" id="KW-0723">Serine/threonine-protein kinase</keyword>
<keyword evidence="4" id="KW-0808">Transferase</keyword>
<dbReference type="RefSeq" id="XP_032331555.1">
    <property type="nucleotide sequence ID" value="XM_032475664.1"/>
</dbReference>
<keyword evidence="5" id="KW-0067">ATP-binding</keyword>
<dbReference type="GO" id="GO:0005737">
    <property type="term" value="C:cytoplasm"/>
    <property type="evidence" value="ECO:0007669"/>
    <property type="project" value="TreeGrafter"/>
</dbReference>
<proteinExistence type="inferred from homology"/>
<dbReference type="Gene3D" id="1.10.510.10">
    <property type="entry name" value="Transferase(Phosphotransferase) domain 1"/>
    <property type="match status" value="1"/>
</dbReference>
<protein>
    <submittedName>
        <fullName evidence="9">Mitogen-activated protein kinase kinase kinase kinase 1-like</fullName>
    </submittedName>
</protein>
<dbReference type="SMART" id="SM00220">
    <property type="entry name" value="S_TKc"/>
    <property type="match status" value="1"/>
</dbReference>
<comment type="similarity">
    <text evidence="1">Belongs to the protein kinase superfamily. STE Ser/Thr protein kinase family. STE20 subfamily.</text>
</comment>
<evidence type="ECO:0000259" key="7">
    <source>
        <dbReference type="PROSITE" id="PS50011"/>
    </source>
</evidence>
<gene>
    <name evidence="9" type="primary">LOC102518742</name>
</gene>
<keyword evidence="8" id="KW-1185">Reference proteome</keyword>
<name>A0A8B8SNX4_CAMFR</name>
<keyword evidence="3" id="KW-0547">Nucleotide-binding</keyword>
<dbReference type="GO" id="GO:0005524">
    <property type="term" value="F:ATP binding"/>
    <property type="evidence" value="ECO:0007669"/>
    <property type="project" value="UniProtKB-KW"/>
</dbReference>
<dbReference type="KEGG" id="cfr:102518742"/>
<evidence type="ECO:0000313" key="9">
    <source>
        <dbReference type="RefSeq" id="XP_032331555.1"/>
    </source>
</evidence>
<feature type="domain" description="Protein kinase" evidence="7">
    <location>
        <begin position="1"/>
        <end position="191"/>
    </location>
</feature>
<evidence type="ECO:0000256" key="1">
    <source>
        <dbReference type="ARBA" id="ARBA00008874"/>
    </source>
</evidence>
<dbReference type="InterPro" id="IPR000719">
    <property type="entry name" value="Prot_kinase_dom"/>
</dbReference>
<evidence type="ECO:0000256" key="4">
    <source>
        <dbReference type="ARBA" id="ARBA00022777"/>
    </source>
</evidence>
<evidence type="ECO:0000256" key="3">
    <source>
        <dbReference type="ARBA" id="ARBA00022741"/>
    </source>
</evidence>
<dbReference type="PROSITE" id="PS50011">
    <property type="entry name" value="PROTEIN_KINASE_DOM"/>
    <property type="match status" value="1"/>
</dbReference>
<evidence type="ECO:0000256" key="2">
    <source>
        <dbReference type="ARBA" id="ARBA00022527"/>
    </source>
</evidence>
<dbReference type="SUPFAM" id="SSF56112">
    <property type="entry name" value="Protein kinase-like (PK-like)"/>
    <property type="match status" value="1"/>
</dbReference>
<sequence length="254" mass="27528">MLPPPHVVPGVGGSQGLLGPVTGPQSELQISNVCREVLQGLAYLHSHKKIHRDIKGSNIPINDPGEVRLADFGISAQIGATLTRTPLLSLGHPYWMAPEVAAVALKGGYNELCDIRSLGITAIELAELQPPLFDVHPLRVLFLMTNSGYQPPRLKEKGKWSAAFHIFVKVTLTKSAKKRPGATKMLSHRLVSQPGLNRGLILELLDKLRNPGKGAAVGEIEDEEPELPPAIPRRIRSTHRSSSVGIPDADCCRQ</sequence>
<dbReference type="PANTHER" id="PTHR48012">
    <property type="entry name" value="STERILE20-LIKE KINASE, ISOFORM B-RELATED"/>
    <property type="match status" value="1"/>
</dbReference>